<protein>
    <submittedName>
        <fullName evidence="1">Uncharacterized protein</fullName>
    </submittedName>
</protein>
<dbReference type="InParanoid" id="B9SAJ2"/>
<dbReference type="EMBL" id="EQ973904">
    <property type="protein sequence ID" value="EEF39441.1"/>
    <property type="molecule type" value="Genomic_DNA"/>
</dbReference>
<dbReference type="AlphaFoldDB" id="B9SAJ2"/>
<evidence type="ECO:0000313" key="1">
    <source>
        <dbReference type="EMBL" id="EEF39441.1"/>
    </source>
</evidence>
<reference evidence="2" key="1">
    <citation type="journal article" date="2010" name="Nat. Biotechnol.">
        <title>Draft genome sequence of the oilseed species Ricinus communis.</title>
        <authorList>
            <person name="Chan A.P."/>
            <person name="Crabtree J."/>
            <person name="Zhao Q."/>
            <person name="Lorenzi H."/>
            <person name="Orvis J."/>
            <person name="Puiu D."/>
            <person name="Melake-Berhan A."/>
            <person name="Jones K.M."/>
            <person name="Redman J."/>
            <person name="Chen G."/>
            <person name="Cahoon E.B."/>
            <person name="Gedil M."/>
            <person name="Stanke M."/>
            <person name="Haas B.J."/>
            <person name="Wortman J.R."/>
            <person name="Fraser-Liggett C.M."/>
            <person name="Ravel J."/>
            <person name="Rabinowicz P.D."/>
        </authorList>
    </citation>
    <scope>NUCLEOTIDE SEQUENCE [LARGE SCALE GENOMIC DNA]</scope>
    <source>
        <strain evidence="2">cv. Hale</strain>
    </source>
</reference>
<keyword evidence="2" id="KW-1185">Reference proteome</keyword>
<organism evidence="1 2">
    <name type="scientific">Ricinus communis</name>
    <name type="common">Castor bean</name>
    <dbReference type="NCBI Taxonomy" id="3988"/>
    <lineage>
        <taxon>Eukaryota</taxon>
        <taxon>Viridiplantae</taxon>
        <taxon>Streptophyta</taxon>
        <taxon>Embryophyta</taxon>
        <taxon>Tracheophyta</taxon>
        <taxon>Spermatophyta</taxon>
        <taxon>Magnoliopsida</taxon>
        <taxon>eudicotyledons</taxon>
        <taxon>Gunneridae</taxon>
        <taxon>Pentapetalae</taxon>
        <taxon>rosids</taxon>
        <taxon>fabids</taxon>
        <taxon>Malpighiales</taxon>
        <taxon>Euphorbiaceae</taxon>
        <taxon>Acalyphoideae</taxon>
        <taxon>Acalypheae</taxon>
        <taxon>Ricinus</taxon>
    </lineage>
</organism>
<sequence>MKGRSLLEQGLCWQVRCGMAIKCKETPWISNYYLFLPKIRDGAPSEIQWVCQLLEPSFGSWNEHLVRKLFFHDDANETLSMLTSIVGGNDRILGIIIPQGYTMSNLLLEKGLPVGAALNRRFQYLDDPALNDFVVGFEEYGHYPLWH</sequence>
<dbReference type="Proteomes" id="UP000008311">
    <property type="component" value="Unassembled WGS sequence"/>
</dbReference>
<gene>
    <name evidence="1" type="ORF">RCOM_0587900</name>
</gene>
<name>B9SAJ2_RICCO</name>
<accession>B9SAJ2</accession>
<evidence type="ECO:0000313" key="2">
    <source>
        <dbReference type="Proteomes" id="UP000008311"/>
    </source>
</evidence>
<proteinExistence type="predicted"/>